<keyword evidence="2" id="KW-0964">Secreted</keyword>
<evidence type="ECO:0000313" key="5">
    <source>
        <dbReference type="Proteomes" id="UP001589670"/>
    </source>
</evidence>
<evidence type="ECO:0000256" key="1">
    <source>
        <dbReference type="ARBA" id="ARBA00004613"/>
    </source>
</evidence>
<dbReference type="Proteomes" id="UP001589670">
    <property type="component" value="Unassembled WGS sequence"/>
</dbReference>
<comment type="caution">
    <text evidence="4">The sequence shown here is derived from an EMBL/GenBank/DDBJ whole genome shotgun (WGS) entry which is preliminary data.</text>
</comment>
<dbReference type="InterPro" id="IPR001343">
    <property type="entry name" value="Hemolysn_Ca-bd"/>
</dbReference>
<dbReference type="SUPFAM" id="SSF51120">
    <property type="entry name" value="beta-Roll"/>
    <property type="match status" value="2"/>
</dbReference>
<dbReference type="InterPro" id="IPR018511">
    <property type="entry name" value="Hemolysin-typ_Ca-bd_CS"/>
</dbReference>
<feature type="region of interest" description="Disordered" evidence="3">
    <location>
        <begin position="1"/>
        <end position="36"/>
    </location>
</feature>
<feature type="compositionally biased region" description="Pro residues" evidence="3">
    <location>
        <begin position="1"/>
        <end position="23"/>
    </location>
</feature>
<dbReference type="PROSITE" id="PS00330">
    <property type="entry name" value="HEMOLYSIN_CALCIUM"/>
    <property type="match status" value="1"/>
</dbReference>
<reference evidence="4 5" key="1">
    <citation type="submission" date="2024-09" db="EMBL/GenBank/DDBJ databases">
        <authorList>
            <person name="Sun Q."/>
            <person name="Mori K."/>
        </authorList>
    </citation>
    <scope>NUCLEOTIDE SEQUENCE [LARGE SCALE GENOMIC DNA]</scope>
    <source>
        <strain evidence="4 5">CECT 9424</strain>
    </source>
</reference>
<proteinExistence type="predicted"/>
<dbReference type="RefSeq" id="WP_377071000.1">
    <property type="nucleotide sequence ID" value="NZ_JBHMEC010000030.1"/>
</dbReference>
<gene>
    <name evidence="4" type="ORF">ACFFU4_16755</name>
</gene>
<sequence length="310" mass="31821">ADPTPEPTPEPIPEPAPEPIPEPIPDEGVTHLGTDGDDLFRVHSTRDTIENAGTGTDTVETTVNFTLRRHSDGDDLDNLVLAGDADLVGVGNSADNVLTGNTGDNHLSGVWGDDTVFGGSGDDTIKGVNGDDWLFGNQGQDEISGGKGHDTLIGGGGDDQLMGDAGDDLLSGEGGNDILTGGEGADRFVVLTDNDGLDVIRDFTLGEDVLDLSFSGARSAADLVVEVQDDRVLIREPGGSGVALLDFDSSDVEMLTDTGTIFSGQGGAAQDPAYVTATAYDYPGDEFLSDPVAYDTAPGGGPADGVLSGW</sequence>
<protein>
    <submittedName>
        <fullName evidence="4">Calcium-binding protein</fullName>
    </submittedName>
</protein>
<dbReference type="InterPro" id="IPR050557">
    <property type="entry name" value="RTX_toxin/Mannuronan_C5-epim"/>
</dbReference>
<dbReference type="PRINTS" id="PR00313">
    <property type="entry name" value="CABNDNGRPT"/>
</dbReference>
<evidence type="ECO:0000313" key="4">
    <source>
        <dbReference type="EMBL" id="MFB9151404.1"/>
    </source>
</evidence>
<dbReference type="EMBL" id="JBHMEC010000030">
    <property type="protein sequence ID" value="MFB9151404.1"/>
    <property type="molecule type" value="Genomic_DNA"/>
</dbReference>
<accession>A0ABV5I552</accession>
<dbReference type="PANTHER" id="PTHR38340:SF1">
    <property type="entry name" value="S-LAYER PROTEIN"/>
    <property type="match status" value="1"/>
</dbReference>
<name>A0ABV5I552_9RHOB</name>
<feature type="non-terminal residue" evidence="4">
    <location>
        <position position="1"/>
    </location>
</feature>
<organism evidence="4 5">
    <name type="scientific">Roseovarius ramblicola</name>
    <dbReference type="NCBI Taxonomy" id="2022336"/>
    <lineage>
        <taxon>Bacteria</taxon>
        <taxon>Pseudomonadati</taxon>
        <taxon>Pseudomonadota</taxon>
        <taxon>Alphaproteobacteria</taxon>
        <taxon>Rhodobacterales</taxon>
        <taxon>Roseobacteraceae</taxon>
        <taxon>Roseovarius</taxon>
    </lineage>
</organism>
<keyword evidence="5" id="KW-1185">Reference proteome</keyword>
<dbReference type="PANTHER" id="PTHR38340">
    <property type="entry name" value="S-LAYER PROTEIN"/>
    <property type="match status" value="1"/>
</dbReference>
<dbReference type="Gene3D" id="2.150.10.10">
    <property type="entry name" value="Serralysin-like metalloprotease, C-terminal"/>
    <property type="match status" value="2"/>
</dbReference>
<dbReference type="InterPro" id="IPR011049">
    <property type="entry name" value="Serralysin-like_metalloprot_C"/>
</dbReference>
<dbReference type="Pfam" id="PF00353">
    <property type="entry name" value="HemolysinCabind"/>
    <property type="match status" value="3"/>
</dbReference>
<evidence type="ECO:0000256" key="2">
    <source>
        <dbReference type="ARBA" id="ARBA00022525"/>
    </source>
</evidence>
<comment type="subcellular location">
    <subcellularLocation>
        <location evidence="1">Secreted</location>
    </subcellularLocation>
</comment>
<evidence type="ECO:0000256" key="3">
    <source>
        <dbReference type="SAM" id="MobiDB-lite"/>
    </source>
</evidence>